<keyword evidence="4" id="KW-1185">Reference proteome</keyword>
<accession>A0A4S3TU90</accession>
<comment type="caution">
    <text evidence="3">The sequence shown here is derived from an EMBL/GenBank/DDBJ whole genome shotgun (WGS) entry which is preliminary data.</text>
</comment>
<protein>
    <submittedName>
        <fullName evidence="3">Uncharacterized protein</fullName>
    </submittedName>
</protein>
<name>A0A4S3TU90_9EURY</name>
<evidence type="ECO:0000313" key="3">
    <source>
        <dbReference type="EMBL" id="THE66218.1"/>
    </source>
</evidence>
<dbReference type="OrthoDB" id="169164at2157"/>
<feature type="transmembrane region" description="Helical" evidence="2">
    <location>
        <begin position="59"/>
        <end position="84"/>
    </location>
</feature>
<gene>
    <name evidence="3" type="ORF">D8Y22_02775</name>
</gene>
<proteinExistence type="predicted"/>
<dbReference type="RefSeq" id="WP_141463197.1">
    <property type="nucleotide sequence ID" value="NZ_RBZW01000011.1"/>
</dbReference>
<sequence>MSPIALLVLFCAAMFAITVGHIARGEDSDRVEIGTALVVLGITLLTGSWLGFETLSGITVGVVLLGGAGTAVAVAGLAVVGYYWTDPRPGTSFESVDRTDESDTECPNQ</sequence>
<keyword evidence="2" id="KW-0812">Transmembrane</keyword>
<keyword evidence="2" id="KW-1133">Transmembrane helix</keyword>
<evidence type="ECO:0000256" key="1">
    <source>
        <dbReference type="SAM" id="MobiDB-lite"/>
    </source>
</evidence>
<feature type="transmembrane region" description="Helical" evidence="2">
    <location>
        <begin position="35"/>
        <end position="52"/>
    </location>
</feature>
<feature type="region of interest" description="Disordered" evidence="1">
    <location>
        <begin position="88"/>
        <end position="109"/>
    </location>
</feature>
<reference evidence="3 4" key="1">
    <citation type="submission" date="2018-10" db="EMBL/GenBank/DDBJ databases">
        <title>Natronolimnobius sp. XQ-INN 246 isolated from Inner Mongolia Autonomous Region of China.</title>
        <authorList>
            <person name="Xue Q."/>
        </authorList>
    </citation>
    <scope>NUCLEOTIDE SEQUENCE [LARGE SCALE GENOMIC DNA]</scope>
    <source>
        <strain evidence="3 4">XQ-INN 246</strain>
    </source>
</reference>
<dbReference type="Proteomes" id="UP000318864">
    <property type="component" value="Unassembled WGS sequence"/>
</dbReference>
<dbReference type="AlphaFoldDB" id="A0A4S3TU90"/>
<organism evidence="3 4">
    <name type="scientific">Salinadaptatus halalkaliphilus</name>
    <dbReference type="NCBI Taxonomy" id="2419781"/>
    <lineage>
        <taxon>Archaea</taxon>
        <taxon>Methanobacteriati</taxon>
        <taxon>Methanobacteriota</taxon>
        <taxon>Stenosarchaea group</taxon>
        <taxon>Halobacteria</taxon>
        <taxon>Halobacteriales</taxon>
        <taxon>Natrialbaceae</taxon>
        <taxon>Salinadaptatus</taxon>
    </lineage>
</organism>
<evidence type="ECO:0000256" key="2">
    <source>
        <dbReference type="SAM" id="Phobius"/>
    </source>
</evidence>
<evidence type="ECO:0000313" key="4">
    <source>
        <dbReference type="Proteomes" id="UP000318864"/>
    </source>
</evidence>
<keyword evidence="2" id="KW-0472">Membrane</keyword>
<dbReference type="EMBL" id="RBZW01000011">
    <property type="protein sequence ID" value="THE66218.1"/>
    <property type="molecule type" value="Genomic_DNA"/>
</dbReference>